<dbReference type="GO" id="GO:0016787">
    <property type="term" value="F:hydrolase activity"/>
    <property type="evidence" value="ECO:0007669"/>
    <property type="project" value="UniProtKB-KW"/>
</dbReference>
<dbReference type="InterPro" id="IPR003607">
    <property type="entry name" value="HD/PDEase_dom"/>
</dbReference>
<organism evidence="2 3">
    <name type="scientific">Candidatus Nealsonbacteria bacterium CG08_land_8_20_14_0_20_36_22</name>
    <dbReference type="NCBI Taxonomy" id="1974704"/>
    <lineage>
        <taxon>Bacteria</taxon>
        <taxon>Candidatus Nealsoniibacteriota</taxon>
    </lineage>
</organism>
<gene>
    <name evidence="2" type="ORF">COT32_03060</name>
</gene>
<dbReference type="SMART" id="SM00471">
    <property type="entry name" value="HDc"/>
    <property type="match status" value="1"/>
</dbReference>
<dbReference type="InterPro" id="IPR006674">
    <property type="entry name" value="HD_domain"/>
</dbReference>
<evidence type="ECO:0000259" key="1">
    <source>
        <dbReference type="SMART" id="SM00471"/>
    </source>
</evidence>
<dbReference type="Pfam" id="PF01966">
    <property type="entry name" value="HD"/>
    <property type="match status" value="1"/>
</dbReference>
<dbReference type="SUPFAM" id="SSF109604">
    <property type="entry name" value="HD-domain/PDEase-like"/>
    <property type="match status" value="1"/>
</dbReference>
<dbReference type="AlphaFoldDB" id="A0A2H0YMY7"/>
<dbReference type="CDD" id="cd00077">
    <property type="entry name" value="HDc"/>
    <property type="match status" value="1"/>
</dbReference>
<evidence type="ECO:0000313" key="2">
    <source>
        <dbReference type="EMBL" id="PIS39820.1"/>
    </source>
</evidence>
<protein>
    <submittedName>
        <fullName evidence="2">Phosphohydrolase</fullName>
    </submittedName>
</protein>
<sequence length="222" mass="25617">MLTLTQIKKHPQILEFIKQTELTLAELSYTDHGFRHANLVAERAGKIAKEIGLSQRDGEIAAIAGFCHDMGNFLSRSYHNYFGALLFQQVFGNDFNPKELVIIMQTIANHDKRKKEVSFASSASAIVILADKSDVHRSRVIVQKMEEIKADIHDRVNYATRSSRLEIDKNKKRITLILRIDTNFVPIMEYFEIFTNRMVFCRRAAEYLGYDFGLVINKFRLL</sequence>
<dbReference type="Gene3D" id="1.10.3210.10">
    <property type="entry name" value="Hypothetical protein af1432"/>
    <property type="match status" value="1"/>
</dbReference>
<keyword evidence="2" id="KW-0378">Hydrolase</keyword>
<evidence type="ECO:0000313" key="3">
    <source>
        <dbReference type="Proteomes" id="UP000231472"/>
    </source>
</evidence>
<feature type="domain" description="HD/PDEase" evidence="1">
    <location>
        <begin position="29"/>
        <end position="145"/>
    </location>
</feature>
<comment type="caution">
    <text evidence="2">The sequence shown here is derived from an EMBL/GenBank/DDBJ whole genome shotgun (WGS) entry which is preliminary data.</text>
</comment>
<dbReference type="Proteomes" id="UP000231472">
    <property type="component" value="Unassembled WGS sequence"/>
</dbReference>
<name>A0A2H0YMY7_9BACT</name>
<dbReference type="EMBL" id="PEYC01000064">
    <property type="protein sequence ID" value="PIS39820.1"/>
    <property type="molecule type" value="Genomic_DNA"/>
</dbReference>
<proteinExistence type="predicted"/>
<accession>A0A2H0YMY7</accession>
<reference evidence="3" key="1">
    <citation type="submission" date="2017-09" db="EMBL/GenBank/DDBJ databases">
        <title>Depth-based differentiation of microbial function through sediment-hosted aquifers and enrichment of novel symbionts in the deep terrestrial subsurface.</title>
        <authorList>
            <person name="Probst A.J."/>
            <person name="Ladd B."/>
            <person name="Jarett J.K."/>
            <person name="Geller-Mcgrath D.E."/>
            <person name="Sieber C.M.K."/>
            <person name="Emerson J.B."/>
            <person name="Anantharaman K."/>
            <person name="Thomas B.C."/>
            <person name="Malmstrom R."/>
            <person name="Stieglmeier M."/>
            <person name="Klingl A."/>
            <person name="Woyke T."/>
            <person name="Ryan C.M."/>
            <person name="Banfield J.F."/>
        </authorList>
    </citation>
    <scope>NUCLEOTIDE SEQUENCE [LARGE SCALE GENOMIC DNA]</scope>
</reference>